<feature type="compositionally biased region" description="Low complexity" evidence="10">
    <location>
        <begin position="752"/>
        <end position="765"/>
    </location>
</feature>
<evidence type="ECO:0000256" key="8">
    <source>
        <dbReference type="PROSITE-ProRule" id="PRU00552"/>
    </source>
</evidence>
<dbReference type="GO" id="GO:0005730">
    <property type="term" value="C:nucleolus"/>
    <property type="evidence" value="ECO:0007669"/>
    <property type="project" value="UniProtKB-SubCell"/>
</dbReference>
<evidence type="ECO:0000256" key="4">
    <source>
        <dbReference type="ARBA" id="ARBA00022801"/>
    </source>
</evidence>
<evidence type="ECO:0000259" key="11">
    <source>
        <dbReference type="PROSITE" id="PS51192"/>
    </source>
</evidence>
<dbReference type="EC" id="3.6.4.13" evidence="9"/>
<feature type="domain" description="DEAD-box RNA helicase Q" evidence="13">
    <location>
        <begin position="359"/>
        <end position="387"/>
    </location>
</feature>
<keyword evidence="4 9" id="KW-0378">Hydrolase</keyword>
<dbReference type="GO" id="GO:0005524">
    <property type="term" value="F:ATP binding"/>
    <property type="evidence" value="ECO:0007669"/>
    <property type="project" value="UniProtKB-UniRule"/>
</dbReference>
<dbReference type="SUPFAM" id="SSF52540">
    <property type="entry name" value="P-loop containing nucleoside triphosphate hydrolases"/>
    <property type="match status" value="2"/>
</dbReference>
<feature type="compositionally biased region" description="Polar residues" evidence="10">
    <location>
        <begin position="108"/>
        <end position="117"/>
    </location>
</feature>
<keyword evidence="2" id="KW-0698">rRNA processing</keyword>
<evidence type="ECO:0000313" key="15">
    <source>
        <dbReference type="Proteomes" id="UP000281468"/>
    </source>
</evidence>
<dbReference type="VEuPathDB" id="FungiDB:BTJ68_09903"/>
<evidence type="ECO:0000256" key="6">
    <source>
        <dbReference type="ARBA" id="ARBA00022840"/>
    </source>
</evidence>
<dbReference type="GO" id="GO:0003724">
    <property type="term" value="F:RNA helicase activity"/>
    <property type="evidence" value="ECO:0007669"/>
    <property type="project" value="UniProtKB-EC"/>
</dbReference>
<dbReference type="InterPro" id="IPR027417">
    <property type="entry name" value="P-loop_NTPase"/>
</dbReference>
<feature type="compositionally biased region" description="Basic and acidic residues" evidence="10">
    <location>
        <begin position="82"/>
        <end position="102"/>
    </location>
</feature>
<dbReference type="InterPro" id="IPR014014">
    <property type="entry name" value="RNA_helicase_DEAD_Q_motif"/>
</dbReference>
<dbReference type="InterPro" id="IPR014001">
    <property type="entry name" value="Helicase_ATP-bd"/>
</dbReference>
<comment type="caution">
    <text evidence="14">The sequence shown here is derived from an EMBL/GenBank/DDBJ whole genome shotgun (WGS) entry which is preliminary data.</text>
</comment>
<feature type="compositionally biased region" description="Low complexity" evidence="10">
    <location>
        <begin position="775"/>
        <end position="788"/>
    </location>
</feature>
<organism evidence="14 15">
    <name type="scientific">Hortaea werneckii</name>
    <name type="common">Black yeast</name>
    <name type="synonym">Cladosporium werneckii</name>
    <dbReference type="NCBI Taxonomy" id="91943"/>
    <lineage>
        <taxon>Eukaryota</taxon>
        <taxon>Fungi</taxon>
        <taxon>Dikarya</taxon>
        <taxon>Ascomycota</taxon>
        <taxon>Pezizomycotina</taxon>
        <taxon>Dothideomycetes</taxon>
        <taxon>Dothideomycetidae</taxon>
        <taxon>Mycosphaerellales</taxon>
        <taxon>Teratosphaeriaceae</taxon>
        <taxon>Hortaea</taxon>
    </lineage>
</organism>
<reference evidence="14 15" key="1">
    <citation type="journal article" date="2018" name="BMC Genomics">
        <title>Genomic evidence for intraspecific hybridization in a clonal and extremely halotolerant yeast.</title>
        <authorList>
            <person name="Gostincar C."/>
            <person name="Stajich J.E."/>
            <person name="Zupancic J."/>
            <person name="Zalar P."/>
            <person name="Gunde-Cimerman N."/>
        </authorList>
    </citation>
    <scope>NUCLEOTIDE SEQUENCE [LARGE SCALE GENOMIC DNA]</scope>
    <source>
        <strain evidence="14 15">EXF-171</strain>
    </source>
</reference>
<dbReference type="AlphaFoldDB" id="A0A3M7HI36"/>
<sequence>MLIAVMAGPLYKRYVPPSKPAAAVVPAHPAAQKAELDGENAQPNGTSTAEGKRKRERSEEEAAERKAKKLRKKGVEPSKAQEQARDAVKSDEQSKEHKELARGAEAGSNVTARSNGDNGDEANASLQPAQKMSIKKRHKLEKEARKARKAEAKAAKEQGESGSVRDGKQELAMEQDPPQKSLHPEKRRGDGDAVLGSDEDDESHATSASAEANQLSTSKASTRARHNQRDDNADTSEQDKQLDPPLREQPGKRRHRLEAVLQQENVTDAGAENDQDRGRKHGNILSKFQKSTQRSQTRRESSDSSDENEEEKEDSKPVLHDLEPLPQPEKTTTPEFHPDASALPRWLARPTIVSDRASSTFSDIGLDEESVKHLSSLGFKDALPVQKALLPLLLPPGANGARYYPGTESVVPDLAVSAATGSGKTIAYLLPIVEALRRKCVHGKLRAVVVVPTRELVAQVASVAESLAKGRGNIKIGTATGAGKLRDEQERLVFRTSHYDPNVYEQLMHRAGERQRSTVHDRAIYEEEELLPDGDEDARESQRLDDAIRGPIDHIPVYNSSVDILICTPGRLSEHLNTTLGFSLKHLEWLVLDEADKLLDVQYDGFLEKVNEELPVNAYPDRLIQFGQRHRLRKVVLSATMTRDISKLTGLRLHRPQLIVVSGSGEEEVTRTLQKPMDRAKAVSDGYELPPSLVEYCLPIGDGSEKPLFLAKVLDEKVLDGIHLKQSGKDIEKRDVDQGNGSGSDDSESDSDSLSSSSISSSSSEDSSDSESESESSVSSTSSAKSSSPAEPTGLHPSRLALLSKQRQGQLDDAPPTVLIFTSSTESAHRLHYLLSHLKPSWSPFLMLLTKPQRRTPRSLTGSSRKPLIAISTDRSSRGLDSLSSSQRPITHVVQYDVPRSLESYVHRVGRTARAGRPGEAWTLYSHAEARWFLKEVARTEKVQRSGEVEKVRIAMEDEKEKERLAEVVDGMRDAVFGGSGREGSQGTRSVRA</sequence>
<keyword evidence="5 9" id="KW-0347">Helicase</keyword>
<evidence type="ECO:0000256" key="9">
    <source>
        <dbReference type="RuleBase" id="RU365068"/>
    </source>
</evidence>
<dbReference type="GO" id="GO:0006364">
    <property type="term" value="P:rRNA processing"/>
    <property type="evidence" value="ECO:0007669"/>
    <property type="project" value="UniProtKB-KW"/>
</dbReference>
<dbReference type="InterPro" id="IPR011545">
    <property type="entry name" value="DEAD/DEAH_box_helicase_dom"/>
</dbReference>
<dbReference type="GO" id="GO:0003723">
    <property type="term" value="F:RNA binding"/>
    <property type="evidence" value="ECO:0007669"/>
    <property type="project" value="UniProtKB-UniRule"/>
</dbReference>
<feature type="short sequence motif" description="Q motif" evidence="8">
    <location>
        <begin position="359"/>
        <end position="387"/>
    </location>
</feature>
<dbReference type="InterPro" id="IPR001650">
    <property type="entry name" value="Helicase_C-like"/>
</dbReference>
<feature type="region of interest" description="Disordered" evidence="10">
    <location>
        <begin position="15"/>
        <end position="342"/>
    </location>
</feature>
<feature type="compositionally biased region" description="Basic and acidic residues" evidence="10">
    <location>
        <begin position="140"/>
        <end position="171"/>
    </location>
</feature>
<evidence type="ECO:0000256" key="2">
    <source>
        <dbReference type="ARBA" id="ARBA00022552"/>
    </source>
</evidence>
<dbReference type="Proteomes" id="UP000281468">
    <property type="component" value="Unassembled WGS sequence"/>
</dbReference>
<feature type="compositionally biased region" description="Basic and acidic residues" evidence="10">
    <location>
        <begin position="50"/>
        <end position="65"/>
    </location>
</feature>
<dbReference type="Pfam" id="PF00271">
    <property type="entry name" value="Helicase_C"/>
    <property type="match status" value="1"/>
</dbReference>
<feature type="compositionally biased region" description="Basic and acidic residues" evidence="10">
    <location>
        <begin position="182"/>
        <end position="191"/>
    </location>
</feature>
<dbReference type="CDD" id="cd18787">
    <property type="entry name" value="SF2_C_DEAD"/>
    <property type="match status" value="1"/>
</dbReference>
<comment type="function">
    <text evidence="9">RNA helicase.</text>
</comment>
<gene>
    <name evidence="14" type="ORF">D0862_02553</name>
</gene>
<dbReference type="Pfam" id="PF00270">
    <property type="entry name" value="DEAD"/>
    <property type="match status" value="2"/>
</dbReference>
<evidence type="ECO:0000256" key="1">
    <source>
        <dbReference type="ARBA" id="ARBA00004604"/>
    </source>
</evidence>
<comment type="subcellular location">
    <subcellularLocation>
        <location evidence="1">Nucleus</location>
        <location evidence="1">Nucleolus</location>
    </subcellularLocation>
</comment>
<evidence type="ECO:0000256" key="10">
    <source>
        <dbReference type="SAM" id="MobiDB-lite"/>
    </source>
</evidence>
<dbReference type="PROSITE" id="PS51192">
    <property type="entry name" value="HELICASE_ATP_BIND_1"/>
    <property type="match status" value="1"/>
</dbReference>
<keyword evidence="6 9" id="KW-0067">ATP-binding</keyword>
<feature type="region of interest" description="Disordered" evidence="10">
    <location>
        <begin position="730"/>
        <end position="796"/>
    </location>
</feature>
<evidence type="ECO:0000256" key="3">
    <source>
        <dbReference type="ARBA" id="ARBA00022741"/>
    </source>
</evidence>
<comment type="similarity">
    <text evidence="9">Belongs to the DEAD box helicase family.</text>
</comment>
<feature type="compositionally biased region" description="Basic and acidic residues" evidence="10">
    <location>
        <begin position="313"/>
        <end position="323"/>
    </location>
</feature>
<evidence type="ECO:0000259" key="13">
    <source>
        <dbReference type="PROSITE" id="PS51195"/>
    </source>
</evidence>
<dbReference type="Gene3D" id="3.40.50.300">
    <property type="entry name" value="P-loop containing nucleotide triphosphate hydrolases"/>
    <property type="match status" value="2"/>
</dbReference>
<dbReference type="SMART" id="SM00487">
    <property type="entry name" value="DEXDc"/>
    <property type="match status" value="1"/>
</dbReference>
<feature type="compositionally biased region" description="Basic and acidic residues" evidence="10">
    <location>
        <begin position="227"/>
        <end position="251"/>
    </location>
</feature>
<name>A0A3M7HI36_HORWE</name>
<evidence type="ECO:0000256" key="7">
    <source>
        <dbReference type="ARBA" id="ARBA00022884"/>
    </source>
</evidence>
<dbReference type="InterPro" id="IPR000629">
    <property type="entry name" value="RNA-helicase_DEAD-box_CS"/>
</dbReference>
<comment type="catalytic activity">
    <reaction evidence="9">
        <text>ATP + H2O = ADP + phosphate + H(+)</text>
        <dbReference type="Rhea" id="RHEA:13065"/>
        <dbReference type="ChEBI" id="CHEBI:15377"/>
        <dbReference type="ChEBI" id="CHEBI:15378"/>
        <dbReference type="ChEBI" id="CHEBI:30616"/>
        <dbReference type="ChEBI" id="CHEBI:43474"/>
        <dbReference type="ChEBI" id="CHEBI:456216"/>
        <dbReference type="EC" id="3.6.4.13"/>
    </reaction>
</comment>
<dbReference type="GO" id="GO:0016787">
    <property type="term" value="F:hydrolase activity"/>
    <property type="evidence" value="ECO:0007669"/>
    <property type="project" value="UniProtKB-KW"/>
</dbReference>
<feature type="domain" description="Helicase ATP-binding" evidence="11">
    <location>
        <begin position="405"/>
        <end position="659"/>
    </location>
</feature>
<dbReference type="PANTHER" id="PTHR24031">
    <property type="entry name" value="RNA HELICASE"/>
    <property type="match status" value="1"/>
</dbReference>
<feature type="compositionally biased region" description="Acidic residues" evidence="10">
    <location>
        <begin position="303"/>
        <end position="312"/>
    </location>
</feature>
<feature type="compositionally biased region" description="Low complexity" evidence="10">
    <location>
        <begin position="20"/>
        <end position="33"/>
    </location>
</feature>
<feature type="domain" description="Helicase C-terminal" evidence="12">
    <location>
        <begin position="810"/>
        <end position="960"/>
    </location>
</feature>
<dbReference type="PROSITE" id="PS51195">
    <property type="entry name" value="Q_MOTIF"/>
    <property type="match status" value="1"/>
</dbReference>
<evidence type="ECO:0000313" key="14">
    <source>
        <dbReference type="EMBL" id="RMZ12796.1"/>
    </source>
</evidence>
<evidence type="ECO:0000259" key="12">
    <source>
        <dbReference type="PROSITE" id="PS51194"/>
    </source>
</evidence>
<accession>A0A3M7HI36</accession>
<evidence type="ECO:0000256" key="5">
    <source>
        <dbReference type="ARBA" id="ARBA00022806"/>
    </source>
</evidence>
<dbReference type="PROSITE" id="PS00039">
    <property type="entry name" value="DEAD_ATP_HELICASE"/>
    <property type="match status" value="1"/>
</dbReference>
<protein>
    <recommendedName>
        <fullName evidence="9">ATP-dependent RNA helicase</fullName>
        <ecNumber evidence="9">3.6.4.13</ecNumber>
    </recommendedName>
</protein>
<dbReference type="EMBL" id="QWIQ01000048">
    <property type="protein sequence ID" value="RMZ12796.1"/>
    <property type="molecule type" value="Genomic_DNA"/>
</dbReference>
<dbReference type="PROSITE" id="PS51194">
    <property type="entry name" value="HELICASE_CTER"/>
    <property type="match status" value="1"/>
</dbReference>
<proteinExistence type="inferred from homology"/>
<keyword evidence="3 9" id="KW-0547">Nucleotide-binding</keyword>
<keyword evidence="7 9" id="KW-0694">RNA-binding</keyword>
<feature type="compositionally biased region" description="Polar residues" evidence="10">
    <location>
        <begin position="205"/>
        <end position="221"/>
    </location>
</feature>
<comment type="domain">
    <text evidence="9">The Q motif is unique to and characteristic of the DEAD box family of RNA helicases and controls ATP binding and hydrolysis.</text>
</comment>